<protein>
    <submittedName>
        <fullName evidence="1">Uncharacterized protein</fullName>
    </submittedName>
</protein>
<reference evidence="1 2" key="1">
    <citation type="submission" date="2017-09" db="EMBL/GenBank/DDBJ databases">
        <title>Depth-based differentiation of microbial function through sediment-hosted aquifers and enrichment of novel symbionts in the deep terrestrial subsurface.</title>
        <authorList>
            <person name="Probst A.J."/>
            <person name="Ladd B."/>
            <person name="Jarett J.K."/>
            <person name="Geller-Mcgrath D.E."/>
            <person name="Sieber C.M."/>
            <person name="Emerson J.B."/>
            <person name="Anantharaman K."/>
            <person name="Thomas B.C."/>
            <person name="Malmstrom R."/>
            <person name="Stieglmeier M."/>
            <person name="Klingl A."/>
            <person name="Woyke T."/>
            <person name="Ryan C.M."/>
            <person name="Banfield J.F."/>
        </authorList>
    </citation>
    <scope>NUCLEOTIDE SEQUENCE [LARGE SCALE GENOMIC DNA]</scope>
    <source>
        <strain evidence="1">CG11_big_fil_rev_8_21_14_0_20_40_24</strain>
    </source>
</reference>
<evidence type="ECO:0000313" key="2">
    <source>
        <dbReference type="Proteomes" id="UP000229834"/>
    </source>
</evidence>
<gene>
    <name evidence="1" type="ORF">COV95_01080</name>
</gene>
<evidence type="ECO:0000313" key="1">
    <source>
        <dbReference type="EMBL" id="PIQ66997.1"/>
    </source>
</evidence>
<comment type="caution">
    <text evidence="1">The sequence shown here is derived from an EMBL/GenBank/DDBJ whole genome shotgun (WGS) entry which is preliminary data.</text>
</comment>
<accession>A0A2H0K6W9</accession>
<dbReference type="AlphaFoldDB" id="A0A2H0K6W9"/>
<dbReference type="Proteomes" id="UP000229834">
    <property type="component" value="Unassembled WGS sequence"/>
</dbReference>
<proteinExistence type="predicted"/>
<name>A0A2H0K6W9_9BACT</name>
<sequence length="72" mass="7737">MVVAVVVGLLLIFFIVDNLKGNRLVGEKLLVSVFTSGEEVTGKALIQVPFLRSLEEDSQITIAVDTDGNGTF</sequence>
<dbReference type="EMBL" id="PCVC01000035">
    <property type="protein sequence ID" value="PIQ66997.1"/>
    <property type="molecule type" value="Genomic_DNA"/>
</dbReference>
<organism evidence="1 2">
    <name type="scientific">Candidatus Zambryskibacteria bacterium CG11_big_fil_rev_8_21_14_0_20_40_24</name>
    <dbReference type="NCBI Taxonomy" id="1975116"/>
    <lineage>
        <taxon>Bacteria</taxon>
        <taxon>Candidatus Zambryskiibacteriota</taxon>
    </lineage>
</organism>
<feature type="non-terminal residue" evidence="1">
    <location>
        <position position="72"/>
    </location>
</feature>